<dbReference type="Gene3D" id="3.40.50.300">
    <property type="entry name" value="P-loop containing nucleotide triphosphate hydrolases"/>
    <property type="match status" value="2"/>
</dbReference>
<organism evidence="5 6">
    <name type="scientific">Paralimibaculum aggregatum</name>
    <dbReference type="NCBI Taxonomy" id="3036245"/>
    <lineage>
        <taxon>Bacteria</taxon>
        <taxon>Pseudomonadati</taxon>
        <taxon>Pseudomonadota</taxon>
        <taxon>Alphaproteobacteria</taxon>
        <taxon>Rhodobacterales</taxon>
        <taxon>Paracoccaceae</taxon>
        <taxon>Paralimibaculum</taxon>
    </lineage>
</organism>
<evidence type="ECO:0000259" key="4">
    <source>
        <dbReference type="PROSITE" id="PS51194"/>
    </source>
</evidence>
<dbReference type="GO" id="GO:0004386">
    <property type="term" value="F:helicase activity"/>
    <property type="evidence" value="ECO:0007669"/>
    <property type="project" value="UniProtKB-KW"/>
</dbReference>
<keyword evidence="6" id="KW-1185">Reference proteome</keyword>
<dbReference type="PANTHER" id="PTHR47957">
    <property type="entry name" value="ATP-DEPENDENT HELICASE HRQ1"/>
    <property type="match status" value="1"/>
</dbReference>
<keyword evidence="5" id="KW-0347">Helicase</keyword>
<reference evidence="5 6" key="1">
    <citation type="submission" date="2023-04" db="EMBL/GenBank/DDBJ databases">
        <title>Marinoamorphus aggregata gen. nov., sp. Nov., isolate from tissue of brittle star Ophioplocus japonicus.</title>
        <authorList>
            <person name="Kawano K."/>
            <person name="Sawayama S."/>
            <person name="Nakagawa S."/>
        </authorList>
    </citation>
    <scope>NUCLEOTIDE SEQUENCE [LARGE SCALE GENOMIC DNA]</scope>
    <source>
        <strain evidence="5 6">NKW23</strain>
    </source>
</reference>
<dbReference type="PROSITE" id="PS51194">
    <property type="entry name" value="HELICASE_CTER"/>
    <property type="match status" value="1"/>
</dbReference>
<dbReference type="InterPro" id="IPR027417">
    <property type="entry name" value="P-loop_NTPase"/>
</dbReference>
<dbReference type="Pfam" id="PF00270">
    <property type="entry name" value="DEAD"/>
    <property type="match status" value="1"/>
</dbReference>
<feature type="domain" description="Helicase ATP-binding" evidence="3">
    <location>
        <begin position="123"/>
        <end position="323"/>
    </location>
</feature>
<dbReference type="Pfam" id="PF00271">
    <property type="entry name" value="Helicase_C"/>
    <property type="match status" value="1"/>
</dbReference>
<keyword evidence="2" id="KW-0067">ATP-binding</keyword>
<dbReference type="PROSITE" id="PS51192">
    <property type="entry name" value="HELICASE_ATP_BIND_1"/>
    <property type="match status" value="1"/>
</dbReference>
<evidence type="ECO:0000259" key="3">
    <source>
        <dbReference type="PROSITE" id="PS51192"/>
    </source>
</evidence>
<dbReference type="SMART" id="SM00487">
    <property type="entry name" value="DEXDc"/>
    <property type="match status" value="1"/>
</dbReference>
<protein>
    <submittedName>
        <fullName evidence="5">DEAD/DEAH box helicase</fullName>
    </submittedName>
</protein>
<evidence type="ECO:0000256" key="2">
    <source>
        <dbReference type="ARBA" id="ARBA00022840"/>
    </source>
</evidence>
<dbReference type="InterPro" id="IPR014001">
    <property type="entry name" value="Helicase_ATP-bd"/>
</dbReference>
<dbReference type="EMBL" id="BSYI01000077">
    <property type="protein sequence ID" value="GMG85574.1"/>
    <property type="molecule type" value="Genomic_DNA"/>
</dbReference>
<dbReference type="RefSeq" id="WP_285674971.1">
    <property type="nucleotide sequence ID" value="NZ_BSYI01000077.1"/>
</dbReference>
<gene>
    <name evidence="5" type="ORF">LNKW23_47970</name>
</gene>
<keyword evidence="1" id="KW-0547">Nucleotide-binding</keyword>
<evidence type="ECO:0000313" key="6">
    <source>
        <dbReference type="Proteomes" id="UP001239909"/>
    </source>
</evidence>
<comment type="caution">
    <text evidence="5">The sequence shown here is derived from an EMBL/GenBank/DDBJ whole genome shotgun (WGS) entry which is preliminary data.</text>
</comment>
<dbReference type="SUPFAM" id="SSF52540">
    <property type="entry name" value="P-loop containing nucleoside triphosphate hydrolases"/>
    <property type="match status" value="2"/>
</dbReference>
<dbReference type="InterPro" id="IPR011545">
    <property type="entry name" value="DEAD/DEAH_box_helicase_dom"/>
</dbReference>
<dbReference type="Proteomes" id="UP001239909">
    <property type="component" value="Unassembled WGS sequence"/>
</dbReference>
<keyword evidence="5" id="KW-0378">Hydrolase</keyword>
<dbReference type="Pfam" id="PF09369">
    <property type="entry name" value="MZB"/>
    <property type="match status" value="1"/>
</dbReference>
<dbReference type="InterPro" id="IPR001650">
    <property type="entry name" value="Helicase_C-like"/>
</dbReference>
<accession>A0ABQ6LU16</accession>
<evidence type="ECO:0000256" key="1">
    <source>
        <dbReference type="ARBA" id="ARBA00022741"/>
    </source>
</evidence>
<dbReference type="PANTHER" id="PTHR47957:SF3">
    <property type="entry name" value="ATP-DEPENDENT HELICASE HRQ1"/>
    <property type="match status" value="1"/>
</dbReference>
<dbReference type="InterPro" id="IPR018973">
    <property type="entry name" value="MZB"/>
</dbReference>
<dbReference type="SMART" id="SM00490">
    <property type="entry name" value="HELICc"/>
    <property type="match status" value="1"/>
</dbReference>
<proteinExistence type="predicted"/>
<feature type="domain" description="Helicase C-terminal" evidence="4">
    <location>
        <begin position="1000"/>
        <end position="1142"/>
    </location>
</feature>
<sequence length="2021" mass="223391">MTDEVALLRSGYADILTRINDRAADAVVGKGRVRSAALRHELAHRLHGGAGRPDSFVADPVFEAARIWKRANVCLDDLVGNLLEPDLVDALDRERLEDGHENARRWPRTGEGLEPYLHQLRAWEVAEEGRSFMVTSGTGSGKTECFMIPLLNDLLRQHRPGQQGLQAIVLYPLNALIDSQKERLSAWMDPLAKRLSYALYNRYLSDNIPGPKRRGAEIRDRKTLRANPPSLLVTNVTMLEYMLMRAQDRSILEKSQGTLRWIVLDEAHSYVGAQAAEMALLLRRVREAFGVRPQDVRLAATSATIGEGEEARQALRAFLADLAGLDPHQVEVIEGQEMSPLLPPPGSDTPLDPNALPAEALWDELAAHPRLQSIRNRMRDGGIGLREACRLLGRDPDTPGGAVEAFRLLEAAAQARDPVTGVALAPWRLHVFHRAQGGLWACIDPDCPVRGTRLAEEGSDWPFGQIHLSEVERCSCGAPVFEVGACDECGTPWLLADVTNEGPQRFLCPAREQGSDDEYILDVEPEEGEESAAPSRSVYERVHVGPARDGARDFLRRSDAALFERPDDEDRVIPLNLVEPAERGCCERAGHKGVTVRPQRFGAPFLMGNALPLLVEASPPNRSDRPVPFDGRRLLSFTDSRQGTARFSAKLQQEAERTLTRAIVYHSVQEKSGDPAKAAELRATIDALRPHAASNPALAGMLQDQEDALREAEGGLKPLRWQAMVERIAKNEEFRNFARTVWRDRPTKGDRALAEHPTALAELFLYREFFRRPRLQNNAETMGLARLRFPELAERARLVQPGALREAGHDAAVWEDLLHATVDMVFRTSLAISLPEDPADVRHWISPRSAVAAVLEPGLSLDDASGIRNPKAFPYATGDAGLSRLVYRLIGGTRDSAIDAERATGVLAAIWASLRQSKVIQQVGPGAWRLDMTAASIAAVEIARECPVTRRLLPFAPAGISLNAVSDPAITRAVQMPVLPRSAPQGVSPADREILRGWLETDAEVETLRLDGHWTDLHDRAAEFAPFLRAQEHSAQIDRPSLQGYERDFREGQINILNCSTTMEMGVDIPDVGLVVNTNVPPSPANYRQRIGRAGRRGEPWAMAFTFCKDLPLDNMIFRAPSRLLQAEVAAPRVKLDSATLVQRHVNALLLGLFLREGGGLSVRTNMASFMGATEYLDAPFMPDSVADAFMLALKGAWGGTQALALAVRTLVPGTCLEGHDGLVARTEMAFSAMRDRWRGEYEQLLQAQAAYSETEPAHRLYRFRAKRMREEFMMTELARRGFTPSYGFPVDVITFDHAGRDGAVPGPARPLDMAIREYSPGCEVVIDGLVHRSDGVQPTWGNRHDPSAVEDLRTLFTCPKCNLFGTTRHDVTACPRCENPVRQAEILKPSGFLGSRRPHSAYEQLAYVPPDQPRVSAEPEPWIALPDPEVGRHRTAREGKVLVTASGENGQGYAICIACGRTEAEEGESVPVPPSGMSGHYPLQRLRENPRHDSRCPGNDEASRKIRRHVRLGTEMTTDVFELQLNALPVTEEGRARAAAIAAALREALGARLGVDAETMGIAVAPSLRPDDARRCSVFIFDKASGGSGFASAAERDLAMLLRDAEHRLECPAGCEAGCPECVLRRDLQFGGTMDRPGALVLLRDAILPRLDLPEELRLFGSGTRTLMRPLDEWLIQHVAHGALDRLTLFLTDPPMRWDVAEWPAMRVATEAGRAGVAVSIALRWSDVQSLEMSQKLDLVRLAARSGARVHGLDAIPTVGEAPILVEMRLDATELAIATTDDRAAHVDRDWGTVEGVPALYGARPVTELSPALSLDKITVYGEGNSAQRDITTELDGSIGQFGKRLWKVARTLRPQAFVEGRRIIRVVYNDRYLRSPLTARLFYEAWRTMPLRVAATRLEIVTEATNSYGKKGSQLRHNWECDQSRSAVLSALFPGSRVQLRPKADCAHARFFRLIFDDGAEIGVYLDQGFGAWREAAGRPQRFDHDARAEEQARDLARLHFDVALQDEARYPSPLWVRW</sequence>
<evidence type="ECO:0000313" key="5">
    <source>
        <dbReference type="EMBL" id="GMG85574.1"/>
    </source>
</evidence>
<name>A0ABQ6LU16_9RHOB</name>